<sequence>MSSCLMTPLPVVSSLTTPRLLKRPRSTTEDAMSLERILKAHKRSPEDSPYSSLDNRAWPVIESSETIKCAITFLRDSRAHAVGLLTQNQWQRAVVVLEKVERATDMVSRQRRKHVIAQANSVPVDTTDDHLRPRKVRFCEDVLVADAGEADRAPAPVPPFVREELLILRASRSIPVQNFSELWN</sequence>
<comment type="caution">
    <text evidence="1">The sequence shown here is derived from an EMBL/GenBank/DDBJ whole genome shotgun (WGS) entry which is preliminary data.</text>
</comment>
<keyword evidence="2" id="KW-1185">Reference proteome</keyword>
<name>A0AAD5LAN5_PYTIN</name>
<protein>
    <submittedName>
        <fullName evidence="1">Uncharacterized protein</fullName>
    </submittedName>
</protein>
<gene>
    <name evidence="1" type="ORF">P43SY_003338</name>
</gene>
<dbReference type="EMBL" id="JAKCXM010000398">
    <property type="protein sequence ID" value="KAJ0394595.1"/>
    <property type="molecule type" value="Genomic_DNA"/>
</dbReference>
<accession>A0AAD5LAN5</accession>
<evidence type="ECO:0000313" key="1">
    <source>
        <dbReference type="EMBL" id="KAJ0394595.1"/>
    </source>
</evidence>
<proteinExistence type="predicted"/>
<evidence type="ECO:0000313" key="2">
    <source>
        <dbReference type="Proteomes" id="UP001209570"/>
    </source>
</evidence>
<dbReference type="Proteomes" id="UP001209570">
    <property type="component" value="Unassembled WGS sequence"/>
</dbReference>
<organism evidence="1 2">
    <name type="scientific">Pythium insidiosum</name>
    <name type="common">Pythiosis disease agent</name>
    <dbReference type="NCBI Taxonomy" id="114742"/>
    <lineage>
        <taxon>Eukaryota</taxon>
        <taxon>Sar</taxon>
        <taxon>Stramenopiles</taxon>
        <taxon>Oomycota</taxon>
        <taxon>Peronosporomycetes</taxon>
        <taxon>Pythiales</taxon>
        <taxon>Pythiaceae</taxon>
        <taxon>Pythium</taxon>
    </lineage>
</organism>
<reference evidence="1" key="1">
    <citation type="submission" date="2021-12" db="EMBL/GenBank/DDBJ databases">
        <title>Prjna785345.</title>
        <authorList>
            <person name="Rujirawat T."/>
            <person name="Krajaejun T."/>
        </authorList>
    </citation>
    <scope>NUCLEOTIDE SEQUENCE</scope>
    <source>
        <strain evidence="1">Pi057C3</strain>
    </source>
</reference>
<dbReference type="AlphaFoldDB" id="A0AAD5LAN5"/>